<keyword evidence="2" id="KW-1185">Reference proteome</keyword>
<organism evidence="1 2">
    <name type="scientific">Dictyostelium firmibasis</name>
    <dbReference type="NCBI Taxonomy" id="79012"/>
    <lineage>
        <taxon>Eukaryota</taxon>
        <taxon>Amoebozoa</taxon>
        <taxon>Evosea</taxon>
        <taxon>Eumycetozoa</taxon>
        <taxon>Dictyostelia</taxon>
        <taxon>Dictyosteliales</taxon>
        <taxon>Dictyosteliaceae</taxon>
        <taxon>Dictyostelium</taxon>
    </lineage>
</organism>
<evidence type="ECO:0000313" key="1">
    <source>
        <dbReference type="EMBL" id="KAK5584101.1"/>
    </source>
</evidence>
<reference evidence="1 2" key="1">
    <citation type="submission" date="2023-11" db="EMBL/GenBank/DDBJ databases">
        <title>Dfirmibasis_genome.</title>
        <authorList>
            <person name="Edelbroek B."/>
            <person name="Kjellin J."/>
            <person name="Jerlstrom-Hultqvist J."/>
            <person name="Soderbom F."/>
        </authorList>
    </citation>
    <scope>NUCLEOTIDE SEQUENCE [LARGE SCALE GENOMIC DNA]</scope>
    <source>
        <strain evidence="1 2">TNS-C-14</strain>
    </source>
</reference>
<comment type="caution">
    <text evidence="1">The sequence shown here is derived from an EMBL/GenBank/DDBJ whole genome shotgun (WGS) entry which is preliminary data.</text>
</comment>
<protein>
    <submittedName>
        <fullName evidence="1">Uncharacterized protein</fullName>
    </submittedName>
</protein>
<evidence type="ECO:0000313" key="2">
    <source>
        <dbReference type="Proteomes" id="UP001344447"/>
    </source>
</evidence>
<dbReference type="EMBL" id="JAVFKY010000001">
    <property type="protein sequence ID" value="KAK5584101.1"/>
    <property type="molecule type" value="Genomic_DNA"/>
</dbReference>
<sequence>MMSNDNIETITELDKPQIEVFEDEEELSDYKNKKDEIKPQKLEEKDYIELLKMIDNAKNYEFPTEEIKEKELKEKEKKVKEIVDEIFTGNKNNNKNNNDLNWEEGNIELKKNEKRDSGNNELFQEGRTNQLFQNESTHYVKGRPEQLQSILLNNQKELFKGKLLKLLQNSQSPEFFNQNYETNNNININIQNQLYNQTITYPPLQLYQKQHLNKKLLQLISNNNTQPQLFQEDNKNNEKCEFNQPTENFGIKDLKKENLHFELNQKILDQEYNIKNQPQTPTFSISRLLTSNDPFYDKPLSSFLLDEEEIEQQLSFKNQQVNEIQSIASPLQSISLYQMQQHEMIYEINEDNAPFLKGIKRLFTIEYNQKCSCVLILNENTWKLILEKPKQFSVNLKIYYKQTHLDFLYDSTDFDLSLNDHSFENHEIQRKEKSHSPFEQLSIQKPIDITNFILDYSGLCFCHPGASGFLTIDIMETRSIKQLEPFERIFNKKSKVYYIINNISSNNDNSNNNNKKVTKGIVKSIQSNKKFKNIY</sequence>
<name>A0AAN7YYF0_9MYCE</name>
<dbReference type="Proteomes" id="UP001344447">
    <property type="component" value="Unassembled WGS sequence"/>
</dbReference>
<gene>
    <name evidence="1" type="ORF">RB653_005708</name>
</gene>
<accession>A0AAN7YYF0</accession>
<proteinExistence type="predicted"/>
<dbReference type="AlphaFoldDB" id="A0AAN7YYF0"/>